<reference evidence="1" key="1">
    <citation type="submission" date="2022-07" db="EMBL/GenBank/DDBJ databases">
        <authorList>
            <person name="Macas J."/>
            <person name="Novak P."/>
            <person name="Neumann P."/>
        </authorList>
    </citation>
    <scope>NUCLEOTIDE SEQUENCE</scope>
</reference>
<protein>
    <submittedName>
        <fullName evidence="1">Uncharacterized protein</fullName>
    </submittedName>
</protein>
<organism evidence="1 2">
    <name type="scientific">Cuscuta europaea</name>
    <name type="common">European dodder</name>
    <dbReference type="NCBI Taxonomy" id="41803"/>
    <lineage>
        <taxon>Eukaryota</taxon>
        <taxon>Viridiplantae</taxon>
        <taxon>Streptophyta</taxon>
        <taxon>Embryophyta</taxon>
        <taxon>Tracheophyta</taxon>
        <taxon>Spermatophyta</taxon>
        <taxon>Magnoliopsida</taxon>
        <taxon>eudicotyledons</taxon>
        <taxon>Gunneridae</taxon>
        <taxon>Pentapetalae</taxon>
        <taxon>asterids</taxon>
        <taxon>lamiids</taxon>
        <taxon>Solanales</taxon>
        <taxon>Convolvulaceae</taxon>
        <taxon>Cuscuteae</taxon>
        <taxon>Cuscuta</taxon>
        <taxon>Cuscuta subgen. Cuscuta</taxon>
    </lineage>
</organism>
<dbReference type="Proteomes" id="UP001152484">
    <property type="component" value="Unassembled WGS sequence"/>
</dbReference>
<gene>
    <name evidence="1" type="ORF">CEURO_LOCUS8234</name>
</gene>
<proteinExistence type="predicted"/>
<evidence type="ECO:0000313" key="2">
    <source>
        <dbReference type="Proteomes" id="UP001152484"/>
    </source>
</evidence>
<accession>A0A9P0Z0M4</accession>
<sequence length="92" mass="10817">MAFKEVVVKGRHFANRYKTTKWTICPCPMQAGNVECSYYVMRFMYDIISSKTNKNSITKMFSRDDKYTQADLDFVKGMWCKALLRYTSSVLK</sequence>
<dbReference type="OrthoDB" id="1869436at2759"/>
<keyword evidence="2" id="KW-1185">Reference proteome</keyword>
<evidence type="ECO:0000313" key="1">
    <source>
        <dbReference type="EMBL" id="CAH9082316.1"/>
    </source>
</evidence>
<dbReference type="EMBL" id="CAMAPE010000015">
    <property type="protein sequence ID" value="CAH9082316.1"/>
    <property type="molecule type" value="Genomic_DNA"/>
</dbReference>
<name>A0A9P0Z0M4_CUSEU</name>
<dbReference type="AlphaFoldDB" id="A0A9P0Z0M4"/>
<comment type="caution">
    <text evidence="1">The sequence shown here is derived from an EMBL/GenBank/DDBJ whole genome shotgun (WGS) entry which is preliminary data.</text>
</comment>